<feature type="compositionally biased region" description="Polar residues" evidence="1">
    <location>
        <begin position="154"/>
        <end position="169"/>
    </location>
</feature>
<dbReference type="Proteomes" id="UP000887566">
    <property type="component" value="Unplaced"/>
</dbReference>
<evidence type="ECO:0000313" key="4">
    <source>
        <dbReference type="WBParaSite" id="PSAMB.scaffold2270size24195.g17120.t1"/>
    </source>
</evidence>
<dbReference type="PANTHER" id="PTHR12550:SF70">
    <property type="entry name" value="JIL-1 ANCHORING AND STABILIZING PROTEIN, ISOFORM A"/>
    <property type="match status" value="1"/>
</dbReference>
<accession>A0A914VPP2</accession>
<organism evidence="3 4">
    <name type="scientific">Plectus sambesii</name>
    <dbReference type="NCBI Taxonomy" id="2011161"/>
    <lineage>
        <taxon>Eukaryota</taxon>
        <taxon>Metazoa</taxon>
        <taxon>Ecdysozoa</taxon>
        <taxon>Nematoda</taxon>
        <taxon>Chromadorea</taxon>
        <taxon>Plectida</taxon>
        <taxon>Plectina</taxon>
        <taxon>Plectoidea</taxon>
        <taxon>Plectidae</taxon>
        <taxon>Plectus</taxon>
    </lineage>
</organism>
<dbReference type="InterPro" id="IPR000313">
    <property type="entry name" value="PWWP_dom"/>
</dbReference>
<sequence>MKAKLIRRGKAKIKLDDSSEGAQRLSEYAVGDYVFTKIKGHPVWPSKIDSIETLSRNGKLVKKYGVFFFGTNETATVFADRLFLYTPNRERFGLPKSQNNFNSAMYELEMDLRRSCRKRRRVEEVEEVPESEDPWFIGGETSSLMEKVEPSEDPLSTGQESAGASSSLETPHDLKQELAVAFAAKYALPATIDDYDRDVRLADYFYWTRANKPEMCNRQTVVDSLRAIVKLEASIVRLMADAIDYQKLLGLLGPTTRALFTARREPMLLRPSFLLLLMRLYRTELLATDSESLKDAKKKLKEVAGWLAYRFLTHAWRKTDDEEYPQPGPPSVTELLDQPDLWRQRMSDACGEVLRRPENKRYLQSYEDVSLYLGPGTDEL</sequence>
<dbReference type="SMART" id="SM00293">
    <property type="entry name" value="PWWP"/>
    <property type="match status" value="1"/>
</dbReference>
<keyword evidence="3" id="KW-1185">Reference proteome</keyword>
<protein>
    <submittedName>
        <fullName evidence="4">PWWP domain-containing protein</fullName>
    </submittedName>
</protein>
<dbReference type="WBParaSite" id="PSAMB.scaffold2270size24195.g17120.t1">
    <property type="protein sequence ID" value="PSAMB.scaffold2270size24195.g17120.t1"/>
    <property type="gene ID" value="PSAMB.scaffold2270size24195.g17120"/>
</dbReference>
<dbReference type="AlphaFoldDB" id="A0A914VPP2"/>
<dbReference type="SUPFAM" id="SSF63748">
    <property type="entry name" value="Tudor/PWWP/MBT"/>
    <property type="match status" value="1"/>
</dbReference>
<dbReference type="PANTHER" id="PTHR12550">
    <property type="entry name" value="HEPATOMA-DERIVED GROWTH FACTOR-RELATED"/>
    <property type="match status" value="1"/>
</dbReference>
<evidence type="ECO:0000313" key="3">
    <source>
        <dbReference type="Proteomes" id="UP000887566"/>
    </source>
</evidence>
<dbReference type="Pfam" id="PF00855">
    <property type="entry name" value="PWWP"/>
    <property type="match status" value="1"/>
</dbReference>
<dbReference type="Gene3D" id="2.30.30.140">
    <property type="match status" value="1"/>
</dbReference>
<reference evidence="4" key="1">
    <citation type="submission" date="2022-11" db="UniProtKB">
        <authorList>
            <consortium name="WormBaseParasite"/>
        </authorList>
    </citation>
    <scope>IDENTIFICATION</scope>
</reference>
<evidence type="ECO:0000259" key="2">
    <source>
        <dbReference type="PROSITE" id="PS50812"/>
    </source>
</evidence>
<proteinExistence type="predicted"/>
<feature type="domain" description="PWWP" evidence="2">
    <location>
        <begin position="30"/>
        <end position="88"/>
    </location>
</feature>
<evidence type="ECO:0000256" key="1">
    <source>
        <dbReference type="SAM" id="MobiDB-lite"/>
    </source>
</evidence>
<dbReference type="CDD" id="cd05834">
    <property type="entry name" value="PWWP_HRP"/>
    <property type="match status" value="1"/>
</dbReference>
<name>A0A914VPP2_9BILA</name>
<dbReference type="PROSITE" id="PS50812">
    <property type="entry name" value="PWWP"/>
    <property type="match status" value="1"/>
</dbReference>
<feature type="region of interest" description="Disordered" evidence="1">
    <location>
        <begin position="147"/>
        <end position="169"/>
    </location>
</feature>